<evidence type="ECO:0000256" key="1">
    <source>
        <dbReference type="ARBA" id="ARBA00010923"/>
    </source>
</evidence>
<protein>
    <submittedName>
        <fullName evidence="5">Restriction endonuclease subunit S</fullName>
    </submittedName>
</protein>
<dbReference type="SUPFAM" id="SSF116734">
    <property type="entry name" value="DNA methylase specificity domain"/>
    <property type="match status" value="2"/>
</dbReference>
<proteinExistence type="inferred from homology"/>
<comment type="similarity">
    <text evidence="1">Belongs to the type-I restriction system S methylase family.</text>
</comment>
<dbReference type="Proteomes" id="UP000229504">
    <property type="component" value="Unassembled WGS sequence"/>
</dbReference>
<dbReference type="AlphaFoldDB" id="A0A2G5FMP4"/>
<evidence type="ECO:0000313" key="5">
    <source>
        <dbReference type="EMBL" id="PIA69247.1"/>
    </source>
</evidence>
<dbReference type="CDD" id="cd17260">
    <property type="entry name" value="RMtype1_S_EcoEI-TRD1-CR1_like"/>
    <property type="match status" value="1"/>
</dbReference>
<dbReference type="PANTHER" id="PTHR30408">
    <property type="entry name" value="TYPE-1 RESTRICTION ENZYME ECOKI SPECIFICITY PROTEIN"/>
    <property type="match status" value="1"/>
</dbReference>
<dbReference type="GO" id="GO:0004519">
    <property type="term" value="F:endonuclease activity"/>
    <property type="evidence" value="ECO:0007669"/>
    <property type="project" value="UniProtKB-KW"/>
</dbReference>
<evidence type="ECO:0000313" key="6">
    <source>
        <dbReference type="Proteomes" id="UP000229504"/>
    </source>
</evidence>
<accession>A0A2G5FMP4</accession>
<dbReference type="Gene3D" id="3.90.220.20">
    <property type="entry name" value="DNA methylase specificity domains"/>
    <property type="match status" value="2"/>
</dbReference>
<keyword evidence="5" id="KW-0540">Nuclease</keyword>
<organism evidence="5 6">
    <name type="scientific">Pseudomonas sediminis</name>
    <dbReference type="NCBI Taxonomy" id="1691904"/>
    <lineage>
        <taxon>Bacteria</taxon>
        <taxon>Pseudomonadati</taxon>
        <taxon>Pseudomonadota</taxon>
        <taxon>Gammaproteobacteria</taxon>
        <taxon>Pseudomonadales</taxon>
        <taxon>Pseudomonadaceae</taxon>
        <taxon>Pseudomonas</taxon>
    </lineage>
</organism>
<comment type="caution">
    <text evidence="5">The sequence shown here is derived from an EMBL/GenBank/DDBJ whole genome shotgun (WGS) entry which is preliminary data.</text>
</comment>
<dbReference type="InterPro" id="IPR052021">
    <property type="entry name" value="Type-I_RS_S_subunit"/>
</dbReference>
<feature type="domain" description="Type I restriction modification DNA specificity" evidence="4">
    <location>
        <begin position="48"/>
        <end position="157"/>
    </location>
</feature>
<dbReference type="PANTHER" id="PTHR30408:SF13">
    <property type="entry name" value="TYPE I RESTRICTION ENZYME HINDI SPECIFICITY SUBUNIT"/>
    <property type="match status" value="1"/>
</dbReference>
<dbReference type="GO" id="GO:0003677">
    <property type="term" value="F:DNA binding"/>
    <property type="evidence" value="ECO:0007669"/>
    <property type="project" value="UniProtKB-KW"/>
</dbReference>
<evidence type="ECO:0000256" key="2">
    <source>
        <dbReference type="ARBA" id="ARBA00022747"/>
    </source>
</evidence>
<keyword evidence="5" id="KW-0378">Hydrolase</keyword>
<dbReference type="EMBL" id="NIQU01000004">
    <property type="protein sequence ID" value="PIA69247.1"/>
    <property type="molecule type" value="Genomic_DNA"/>
</dbReference>
<keyword evidence="2" id="KW-0680">Restriction system</keyword>
<sequence>MKADVYTATGVPVVRGTNLKGQPGFSGDVVFVPKEVAARFARCVVRPGDLVFPHRGAIGEVGLVTAQGYDEWMLSTSMMKLRTHPEKLDPHFAFYYFRSPAGRHQLLRNASQVGTPGISQPLASLRACEIVLPPLREQRAIVEVLQALDEKIEQNRKTGQALDELVRATFKAWFVDFEPVKAKAAGQTSFPGMPPAVFAALPDCLTDSLNGPVPQGVVVRTLAEVFDINPPRRLSKGQDAPYLDMKNMPTNGHAPDAWERRPHGSGMRFINGDTLVARITPCLENGKTAFVDFLKDDEVAWGSTEYIVLRPKPPLPQVYAYCLARTSEFRDFAIQNMTGTSGRQRVAASALEHYHVAVPDAVTAAAFGDIALPLFECIRAGKAESSKLAALRDYLLPRLLSGAVRVASKGAS</sequence>
<keyword evidence="3" id="KW-0238">DNA-binding</keyword>
<evidence type="ECO:0000256" key="3">
    <source>
        <dbReference type="ARBA" id="ARBA00023125"/>
    </source>
</evidence>
<name>A0A2G5FMP4_9PSED</name>
<dbReference type="InterPro" id="IPR000055">
    <property type="entry name" value="Restrct_endonuc_typeI_TRD"/>
</dbReference>
<dbReference type="Pfam" id="PF01420">
    <property type="entry name" value="Methylase_S"/>
    <property type="match status" value="1"/>
</dbReference>
<reference evidence="6" key="1">
    <citation type="submission" date="2017-06" db="EMBL/GenBank/DDBJ databases">
        <authorList>
            <person name="Rastogi G."/>
            <person name="Vaishampayan P."/>
            <person name="Seuylemezian A."/>
        </authorList>
    </citation>
    <scope>NUCLEOTIDE SEQUENCE [LARGE SCALE GENOMIC DNA]</scope>
    <source>
        <strain evidence="6">PI11</strain>
    </source>
</reference>
<dbReference type="InterPro" id="IPR044946">
    <property type="entry name" value="Restrct_endonuc_typeI_TRD_sf"/>
</dbReference>
<evidence type="ECO:0000259" key="4">
    <source>
        <dbReference type="Pfam" id="PF01420"/>
    </source>
</evidence>
<gene>
    <name evidence="5" type="ORF">CDO35_11170</name>
</gene>
<dbReference type="GO" id="GO:0009307">
    <property type="term" value="P:DNA restriction-modification system"/>
    <property type="evidence" value="ECO:0007669"/>
    <property type="project" value="UniProtKB-KW"/>
</dbReference>
<keyword evidence="5" id="KW-0255">Endonuclease</keyword>